<name>A0A9P4HFL7_9PLEO</name>
<sequence length="114" mass="13204">GLRYIWIHRYCIDQDNEIEKHHQIRKMGRITSQAHFTTVAAAGSDCGYGLPGVSARDRTPQECLPIDQEVLMQFYDTSEKLSASTWASRGWTFQEDCLSRRRLIFTEQEVSFLC</sequence>
<dbReference type="EMBL" id="ML978162">
    <property type="protein sequence ID" value="KAF2034271.1"/>
    <property type="molecule type" value="Genomic_DNA"/>
</dbReference>
<dbReference type="OrthoDB" id="5428863at2759"/>
<keyword evidence="3" id="KW-1185">Reference proteome</keyword>
<feature type="non-terminal residue" evidence="2">
    <location>
        <position position="114"/>
    </location>
</feature>
<evidence type="ECO:0000259" key="1">
    <source>
        <dbReference type="Pfam" id="PF06985"/>
    </source>
</evidence>
<dbReference type="AlphaFoldDB" id="A0A9P4HFL7"/>
<feature type="domain" description="Heterokaryon incompatibility" evidence="1">
    <location>
        <begin position="2"/>
        <end position="95"/>
    </location>
</feature>
<protein>
    <recommendedName>
        <fullName evidence="1">Heterokaryon incompatibility domain-containing protein</fullName>
    </recommendedName>
</protein>
<evidence type="ECO:0000313" key="3">
    <source>
        <dbReference type="Proteomes" id="UP000799777"/>
    </source>
</evidence>
<accession>A0A9P4HFL7</accession>
<dbReference type="Pfam" id="PF06985">
    <property type="entry name" value="HET"/>
    <property type="match status" value="1"/>
</dbReference>
<dbReference type="Proteomes" id="UP000799777">
    <property type="component" value="Unassembled WGS sequence"/>
</dbReference>
<proteinExistence type="predicted"/>
<organism evidence="2 3">
    <name type="scientific">Setomelanomma holmii</name>
    <dbReference type="NCBI Taxonomy" id="210430"/>
    <lineage>
        <taxon>Eukaryota</taxon>
        <taxon>Fungi</taxon>
        <taxon>Dikarya</taxon>
        <taxon>Ascomycota</taxon>
        <taxon>Pezizomycotina</taxon>
        <taxon>Dothideomycetes</taxon>
        <taxon>Pleosporomycetidae</taxon>
        <taxon>Pleosporales</taxon>
        <taxon>Pleosporineae</taxon>
        <taxon>Phaeosphaeriaceae</taxon>
        <taxon>Setomelanomma</taxon>
    </lineage>
</organism>
<dbReference type="PANTHER" id="PTHR33112:SF1">
    <property type="entry name" value="HETEROKARYON INCOMPATIBILITY DOMAIN-CONTAINING PROTEIN"/>
    <property type="match status" value="1"/>
</dbReference>
<feature type="non-terminal residue" evidence="2">
    <location>
        <position position="1"/>
    </location>
</feature>
<gene>
    <name evidence="2" type="ORF">EK21DRAFT_50030</name>
</gene>
<reference evidence="2" key="1">
    <citation type="journal article" date="2020" name="Stud. Mycol.">
        <title>101 Dothideomycetes genomes: a test case for predicting lifestyles and emergence of pathogens.</title>
        <authorList>
            <person name="Haridas S."/>
            <person name="Albert R."/>
            <person name="Binder M."/>
            <person name="Bloem J."/>
            <person name="Labutti K."/>
            <person name="Salamov A."/>
            <person name="Andreopoulos B."/>
            <person name="Baker S."/>
            <person name="Barry K."/>
            <person name="Bills G."/>
            <person name="Bluhm B."/>
            <person name="Cannon C."/>
            <person name="Castanera R."/>
            <person name="Culley D."/>
            <person name="Daum C."/>
            <person name="Ezra D."/>
            <person name="Gonzalez J."/>
            <person name="Henrissat B."/>
            <person name="Kuo A."/>
            <person name="Liang C."/>
            <person name="Lipzen A."/>
            <person name="Lutzoni F."/>
            <person name="Magnuson J."/>
            <person name="Mondo S."/>
            <person name="Nolan M."/>
            <person name="Ohm R."/>
            <person name="Pangilinan J."/>
            <person name="Park H.-J."/>
            <person name="Ramirez L."/>
            <person name="Alfaro M."/>
            <person name="Sun H."/>
            <person name="Tritt A."/>
            <person name="Yoshinaga Y."/>
            <person name="Zwiers L.-H."/>
            <person name="Turgeon B."/>
            <person name="Goodwin S."/>
            <person name="Spatafora J."/>
            <person name="Crous P."/>
            <person name="Grigoriev I."/>
        </authorList>
    </citation>
    <scope>NUCLEOTIDE SEQUENCE</scope>
    <source>
        <strain evidence="2">CBS 110217</strain>
    </source>
</reference>
<evidence type="ECO:0000313" key="2">
    <source>
        <dbReference type="EMBL" id="KAF2034271.1"/>
    </source>
</evidence>
<dbReference type="PANTHER" id="PTHR33112">
    <property type="entry name" value="DOMAIN PROTEIN, PUTATIVE-RELATED"/>
    <property type="match status" value="1"/>
</dbReference>
<comment type="caution">
    <text evidence="2">The sequence shown here is derived from an EMBL/GenBank/DDBJ whole genome shotgun (WGS) entry which is preliminary data.</text>
</comment>
<dbReference type="InterPro" id="IPR010730">
    <property type="entry name" value="HET"/>
</dbReference>